<gene>
    <name evidence="1" type="ORF">LSAA_11721</name>
</gene>
<dbReference type="AlphaFoldDB" id="A0A7R8CY89"/>
<dbReference type="EMBL" id="HG994585">
    <property type="protein sequence ID" value="CAF2967931.1"/>
    <property type="molecule type" value="Genomic_DNA"/>
</dbReference>
<dbReference type="OrthoDB" id="6364333at2759"/>
<evidence type="ECO:0000313" key="2">
    <source>
        <dbReference type="Proteomes" id="UP000675881"/>
    </source>
</evidence>
<reference evidence="1" key="1">
    <citation type="submission" date="2021-02" db="EMBL/GenBank/DDBJ databases">
        <authorList>
            <person name="Bekaert M."/>
        </authorList>
    </citation>
    <scope>NUCLEOTIDE SEQUENCE</scope>
    <source>
        <strain evidence="1">IoA-00</strain>
    </source>
</reference>
<accession>A0A7R8CY89</accession>
<protein>
    <submittedName>
        <fullName evidence="1">(salmon louse) hypothetical protein</fullName>
    </submittedName>
</protein>
<dbReference type="Proteomes" id="UP000675881">
    <property type="component" value="Chromosome 6"/>
</dbReference>
<sequence>MAQKLFAEQLFSGSREIPDDTRRITLIERLGDSRSQVEVIPEVDEDKVRCIPKTIFVEEIQYERGRNCHHTVGKKCHITYTTDYTSTTEKKLPHNVNVKICHTPLVRKCNDEVEGPEVCTTQYENHCETKFKTYILDQDEPVCEMKEEVRCMNMTVELHHIFDEQHNKKNEDRRGDVDSDVTPPNVIKEKCEKWPVQSCKLETKTITKVHPETSCSKVPKKICVPSNCKMFPGEEICNQETRTQVQNIPEEACDLEPHENCQMESSLVPRLVPQQNCIKVPKEVCVNTKKNPTKVKKPITKQWCFDPKEYEAKVDD</sequence>
<name>A0A7R8CY89_LEPSM</name>
<evidence type="ECO:0000313" key="1">
    <source>
        <dbReference type="EMBL" id="CAF2967931.1"/>
    </source>
</evidence>
<keyword evidence="2" id="KW-1185">Reference proteome</keyword>
<proteinExistence type="predicted"/>
<organism evidence="1 2">
    <name type="scientific">Lepeophtheirus salmonis</name>
    <name type="common">Salmon louse</name>
    <name type="synonym">Caligus salmonis</name>
    <dbReference type="NCBI Taxonomy" id="72036"/>
    <lineage>
        <taxon>Eukaryota</taxon>
        <taxon>Metazoa</taxon>
        <taxon>Ecdysozoa</taxon>
        <taxon>Arthropoda</taxon>
        <taxon>Crustacea</taxon>
        <taxon>Multicrustacea</taxon>
        <taxon>Hexanauplia</taxon>
        <taxon>Copepoda</taxon>
        <taxon>Siphonostomatoida</taxon>
        <taxon>Caligidae</taxon>
        <taxon>Lepeophtheirus</taxon>
    </lineage>
</organism>